<dbReference type="AlphaFoldDB" id="A0A6N7EEG2"/>
<dbReference type="GO" id="GO:0046872">
    <property type="term" value="F:metal ion binding"/>
    <property type="evidence" value="ECO:0007669"/>
    <property type="project" value="UniProtKB-KW"/>
</dbReference>
<feature type="domain" description="Class II aldolase/adducin N-terminal" evidence="3">
    <location>
        <begin position="42"/>
        <end position="233"/>
    </location>
</feature>
<dbReference type="OrthoDB" id="9774430at2"/>
<dbReference type="GO" id="GO:0016832">
    <property type="term" value="F:aldehyde-lyase activity"/>
    <property type="evidence" value="ECO:0007669"/>
    <property type="project" value="TreeGrafter"/>
</dbReference>
<dbReference type="EMBL" id="WHPC01000001">
    <property type="protein sequence ID" value="MPV35583.1"/>
    <property type="molecule type" value="Genomic_DNA"/>
</dbReference>
<evidence type="ECO:0000256" key="1">
    <source>
        <dbReference type="ARBA" id="ARBA00022723"/>
    </source>
</evidence>
<protein>
    <recommendedName>
        <fullName evidence="3">Class II aldolase/adducin N-terminal domain-containing protein</fullName>
    </recommendedName>
</protein>
<dbReference type="SMART" id="SM01007">
    <property type="entry name" value="Aldolase_II"/>
    <property type="match status" value="1"/>
</dbReference>
<keyword evidence="2" id="KW-0456">Lyase</keyword>
<gene>
    <name evidence="4" type="ORF">GB881_00720</name>
</gene>
<reference evidence="4 5" key="1">
    <citation type="submission" date="2019-10" db="EMBL/GenBank/DDBJ databases">
        <title>Georgenia wutianyii sp. nov. and Georgenia yuyongxinii sp. nov. isolated from plateau pika (Ochotona curzoniae) in the Qinghai-Tibet plateau of China.</title>
        <authorList>
            <person name="Tian Z."/>
        </authorList>
    </citation>
    <scope>NUCLEOTIDE SEQUENCE [LARGE SCALE GENOMIC DNA]</scope>
    <source>
        <strain evidence="4 5">JCM 19765</strain>
    </source>
</reference>
<evidence type="ECO:0000313" key="5">
    <source>
        <dbReference type="Proteomes" id="UP000437709"/>
    </source>
</evidence>
<dbReference type="Pfam" id="PF00596">
    <property type="entry name" value="Aldolase_II"/>
    <property type="match status" value="1"/>
</dbReference>
<dbReference type="InterPro" id="IPR050197">
    <property type="entry name" value="Aldolase_class_II_sugar_metab"/>
</dbReference>
<dbReference type="Proteomes" id="UP000437709">
    <property type="component" value="Unassembled WGS sequence"/>
</dbReference>
<dbReference type="GO" id="GO:0005829">
    <property type="term" value="C:cytosol"/>
    <property type="evidence" value="ECO:0007669"/>
    <property type="project" value="TreeGrafter"/>
</dbReference>
<dbReference type="Gene3D" id="3.40.225.10">
    <property type="entry name" value="Class II aldolase/adducin N-terminal domain"/>
    <property type="match status" value="1"/>
</dbReference>
<evidence type="ECO:0000313" key="4">
    <source>
        <dbReference type="EMBL" id="MPV35583.1"/>
    </source>
</evidence>
<accession>A0A6N7EEG2</accession>
<dbReference type="SUPFAM" id="SSF53639">
    <property type="entry name" value="AraD/HMP-PK domain-like"/>
    <property type="match status" value="1"/>
</dbReference>
<dbReference type="PANTHER" id="PTHR22789:SF0">
    <property type="entry name" value="3-OXO-TETRONATE 4-PHOSPHATE DECARBOXYLASE-RELATED"/>
    <property type="match status" value="1"/>
</dbReference>
<sequence length="416" mass="45416">MVDAVCRPVEGEQVRRLMRWGTPTGIDLTAQAEQSAGRGRAETLHASRLLGRDPFLVLHGGGNTSVKTADDLWAKASGFDLGSLDAEGLVQLDRARLAAMLAGPRLGDLEMMAGYEDASREGSPAPTIESLLHHALPFRSVLHTHADAIVALTDTVHGLDLVTDVLGDDVIVVPYVMPGFDLAVQASAAWHERRDERPTAIVLAHHGLFTMGENVSDAYDRHVELVERAEDFLAREAAPLTRPFAELDAPALVPADLREELDRHAGRGLSVAVCTDAAVRHFVAREDLPVVSQQGPTTLEHVIRTKRVPMLGRDVARYVSDYVDYFERHAQRSPGVVMLDPTPRVILDPELGLVTTGPDAKTAHAVMDIYRHTIRIIAAAERLGGYRTVTEGQAFDIEYWELEQRRLRGATAPGAS</sequence>
<evidence type="ECO:0000256" key="2">
    <source>
        <dbReference type="ARBA" id="ARBA00023239"/>
    </source>
</evidence>
<dbReference type="GO" id="GO:0019323">
    <property type="term" value="P:pentose catabolic process"/>
    <property type="evidence" value="ECO:0007669"/>
    <property type="project" value="TreeGrafter"/>
</dbReference>
<name>A0A6N7EEG2_9MICO</name>
<dbReference type="InterPro" id="IPR036409">
    <property type="entry name" value="Aldolase_II/adducin_N_sf"/>
</dbReference>
<comment type="caution">
    <text evidence="4">The sequence shown here is derived from an EMBL/GenBank/DDBJ whole genome shotgun (WGS) entry which is preliminary data.</text>
</comment>
<keyword evidence="5" id="KW-1185">Reference proteome</keyword>
<proteinExistence type="predicted"/>
<keyword evidence="1" id="KW-0479">Metal-binding</keyword>
<evidence type="ECO:0000259" key="3">
    <source>
        <dbReference type="SMART" id="SM01007"/>
    </source>
</evidence>
<dbReference type="PANTHER" id="PTHR22789">
    <property type="entry name" value="FUCULOSE PHOSPHATE ALDOLASE"/>
    <property type="match status" value="1"/>
</dbReference>
<dbReference type="InterPro" id="IPR001303">
    <property type="entry name" value="Aldolase_II/adducin_N"/>
</dbReference>
<organism evidence="4 5">
    <name type="scientific">Georgenia subflava</name>
    <dbReference type="NCBI Taxonomy" id="1622177"/>
    <lineage>
        <taxon>Bacteria</taxon>
        <taxon>Bacillati</taxon>
        <taxon>Actinomycetota</taxon>
        <taxon>Actinomycetes</taxon>
        <taxon>Micrococcales</taxon>
        <taxon>Bogoriellaceae</taxon>
        <taxon>Georgenia</taxon>
    </lineage>
</organism>